<evidence type="ECO:0000259" key="1">
    <source>
        <dbReference type="Pfam" id="PF21962"/>
    </source>
</evidence>
<reference evidence="2 3" key="1">
    <citation type="submission" date="2015-02" db="EMBL/GenBank/DDBJ databases">
        <title>Draft genome sequence of Kitasatospora griseola MF730-N6, a bafilomycin, terpentecin and satosporin producer.</title>
        <authorList>
            <person name="Arens J.C."/>
            <person name="Haltli B."/>
            <person name="Kerr R.G."/>
        </authorList>
    </citation>
    <scope>NUCLEOTIDE SEQUENCE [LARGE SCALE GENOMIC DNA]</scope>
    <source>
        <strain evidence="2 3">MF730-N6</strain>
    </source>
</reference>
<keyword evidence="3" id="KW-1185">Reference proteome</keyword>
<proteinExistence type="predicted"/>
<dbReference type="AlphaFoldDB" id="A0A0D0N6V8"/>
<sequence>MVRADFADPAAWRRLCEVMATPTGEGFLPVVVPVDDPAFDGLTVTDLTPRLPPHYSHPLLVVADRSTLADPELPLLAAYLRDPATPTVRVAAAALWSIENNLSIANLDFVDFVRSAGPDGVFRGF</sequence>
<feature type="domain" description="DUF6924" evidence="1">
    <location>
        <begin position="1"/>
        <end position="125"/>
    </location>
</feature>
<dbReference type="EMBL" id="JXZB01000004">
    <property type="protein sequence ID" value="KIQ63875.1"/>
    <property type="molecule type" value="Genomic_DNA"/>
</dbReference>
<accession>A0A0D0N6V8</accession>
<name>A0A0D0N6V8_KITGR</name>
<dbReference type="Pfam" id="PF21962">
    <property type="entry name" value="DUF6924"/>
    <property type="match status" value="1"/>
</dbReference>
<comment type="caution">
    <text evidence="2">The sequence shown here is derived from an EMBL/GenBank/DDBJ whole genome shotgun (WGS) entry which is preliminary data.</text>
</comment>
<dbReference type="Proteomes" id="UP000032066">
    <property type="component" value="Unassembled WGS sequence"/>
</dbReference>
<organism evidence="2 3">
    <name type="scientific">Kitasatospora griseola</name>
    <name type="common">Streptomyces griseolosporeus</name>
    <dbReference type="NCBI Taxonomy" id="2064"/>
    <lineage>
        <taxon>Bacteria</taxon>
        <taxon>Bacillati</taxon>
        <taxon>Actinomycetota</taxon>
        <taxon>Actinomycetes</taxon>
        <taxon>Kitasatosporales</taxon>
        <taxon>Streptomycetaceae</taxon>
        <taxon>Kitasatospora</taxon>
    </lineage>
</organism>
<protein>
    <recommendedName>
        <fullName evidence="1">DUF6924 domain-containing protein</fullName>
    </recommendedName>
</protein>
<evidence type="ECO:0000313" key="3">
    <source>
        <dbReference type="Proteomes" id="UP000032066"/>
    </source>
</evidence>
<dbReference type="InterPro" id="IPR053832">
    <property type="entry name" value="DUF6924"/>
</dbReference>
<evidence type="ECO:0000313" key="2">
    <source>
        <dbReference type="EMBL" id="KIQ63875.1"/>
    </source>
</evidence>
<gene>
    <name evidence="2" type="ORF">TR51_21045</name>
</gene>
<dbReference type="PATRIC" id="fig|2064.6.peg.4525"/>